<dbReference type="STRING" id="1203076.GCA_000312405_00583"/>
<dbReference type="InterPro" id="IPR029479">
    <property type="entry name" value="Nitroreductase"/>
</dbReference>
<evidence type="ECO:0000256" key="5">
    <source>
        <dbReference type="ARBA" id="ARBA00023002"/>
    </source>
</evidence>
<dbReference type="SUPFAM" id="SSF55469">
    <property type="entry name" value="FMN-dependent nitroreductase-like"/>
    <property type="match status" value="1"/>
</dbReference>
<sequence length="173" mass="18384">MSMKLTTAIQLRQANREFKATPVAPDQLAALSQAASYAPVARGRYNEFLLTVVTDRQVIDELEAADTGHPFYGAPVVMVLSTTLTNQAGYLSAGMIAQNIELKASELGLASCTILGALKGGIESSVAARTALGLPTDYVPVVAIAIGHPAHELKPRHFVTDRLRTVTLTPEQA</sequence>
<evidence type="ECO:0000256" key="1">
    <source>
        <dbReference type="ARBA" id="ARBA00001917"/>
    </source>
</evidence>
<dbReference type="OrthoDB" id="9783470at2"/>
<evidence type="ECO:0000259" key="6">
    <source>
        <dbReference type="Pfam" id="PF00881"/>
    </source>
</evidence>
<reference evidence="7 8" key="1">
    <citation type="journal article" date="2015" name="Genome Announc.">
        <title>Expanding the biotechnology potential of lactobacilli through comparative genomics of 213 strains and associated genera.</title>
        <authorList>
            <person name="Sun Z."/>
            <person name="Harris H.M."/>
            <person name="McCann A."/>
            <person name="Guo C."/>
            <person name="Argimon S."/>
            <person name="Zhang W."/>
            <person name="Yang X."/>
            <person name="Jeffery I.B."/>
            <person name="Cooney J.C."/>
            <person name="Kagawa T.F."/>
            <person name="Liu W."/>
            <person name="Song Y."/>
            <person name="Salvetti E."/>
            <person name="Wrobel A."/>
            <person name="Rasinkangas P."/>
            <person name="Parkhill J."/>
            <person name="Rea M.C."/>
            <person name="O'Sullivan O."/>
            <person name="Ritari J."/>
            <person name="Douillard F.P."/>
            <person name="Paul Ross R."/>
            <person name="Yang R."/>
            <person name="Briner A.E."/>
            <person name="Felis G.E."/>
            <person name="de Vos W.M."/>
            <person name="Barrangou R."/>
            <person name="Klaenhammer T.R."/>
            <person name="Caufield P.W."/>
            <person name="Cui Y."/>
            <person name="Zhang H."/>
            <person name="O'Toole P.W."/>
        </authorList>
    </citation>
    <scope>NUCLEOTIDE SEQUENCE [LARGE SCALE GENOMIC DNA]</scope>
    <source>
        <strain evidence="7 8">DSM 14792</strain>
    </source>
</reference>
<dbReference type="PATRIC" id="fig|148604.4.peg.682"/>
<comment type="caution">
    <text evidence="7">The sequence shown here is derived from an EMBL/GenBank/DDBJ whole genome shotgun (WGS) entry which is preliminary data.</text>
</comment>
<organism evidence="7 8">
    <name type="scientific">Limosilactobacillus ingluviei</name>
    <dbReference type="NCBI Taxonomy" id="148604"/>
    <lineage>
        <taxon>Bacteria</taxon>
        <taxon>Bacillati</taxon>
        <taxon>Bacillota</taxon>
        <taxon>Bacilli</taxon>
        <taxon>Lactobacillales</taxon>
        <taxon>Lactobacillaceae</taxon>
        <taxon>Limosilactobacillus</taxon>
    </lineage>
</organism>
<keyword evidence="8" id="KW-1185">Reference proteome</keyword>
<dbReference type="PANTHER" id="PTHR43673">
    <property type="entry name" value="NAD(P)H NITROREDUCTASE YDGI-RELATED"/>
    <property type="match status" value="1"/>
</dbReference>
<dbReference type="Gene3D" id="3.40.109.10">
    <property type="entry name" value="NADH Oxidase"/>
    <property type="match status" value="1"/>
</dbReference>
<accession>A0A0R2H1H7</accession>
<keyword evidence="4" id="KW-0288">FMN</keyword>
<dbReference type="PANTHER" id="PTHR43673:SF2">
    <property type="entry name" value="NITROREDUCTASE"/>
    <property type="match status" value="1"/>
</dbReference>
<keyword evidence="3" id="KW-0285">Flavoprotein</keyword>
<dbReference type="EMBL" id="JQBA01000002">
    <property type="protein sequence ID" value="KRN45462.1"/>
    <property type="molecule type" value="Genomic_DNA"/>
</dbReference>
<dbReference type="InterPro" id="IPR000415">
    <property type="entry name" value="Nitroreductase-like"/>
</dbReference>
<evidence type="ECO:0000256" key="2">
    <source>
        <dbReference type="ARBA" id="ARBA00007118"/>
    </source>
</evidence>
<dbReference type="Proteomes" id="UP000051639">
    <property type="component" value="Unassembled WGS sequence"/>
</dbReference>
<comment type="similarity">
    <text evidence="2">Belongs to the nitroreductase family.</text>
</comment>
<feature type="domain" description="Nitroreductase" evidence="6">
    <location>
        <begin position="71"/>
        <end position="148"/>
    </location>
</feature>
<evidence type="ECO:0000256" key="4">
    <source>
        <dbReference type="ARBA" id="ARBA00022643"/>
    </source>
</evidence>
<gene>
    <name evidence="7" type="ORF">IV41_GL000676</name>
</gene>
<keyword evidence="5" id="KW-0560">Oxidoreductase</keyword>
<dbReference type="AlphaFoldDB" id="A0A0R2H1H7"/>
<evidence type="ECO:0000256" key="3">
    <source>
        <dbReference type="ARBA" id="ARBA00022630"/>
    </source>
</evidence>
<name>A0A0R2H1H7_9LACO</name>
<evidence type="ECO:0000313" key="7">
    <source>
        <dbReference type="EMBL" id="KRN45462.1"/>
    </source>
</evidence>
<comment type="cofactor">
    <cofactor evidence="1">
        <name>FMN</name>
        <dbReference type="ChEBI" id="CHEBI:58210"/>
    </cofactor>
</comment>
<dbReference type="GO" id="GO:0016491">
    <property type="term" value="F:oxidoreductase activity"/>
    <property type="evidence" value="ECO:0007669"/>
    <property type="project" value="UniProtKB-KW"/>
</dbReference>
<dbReference type="eggNOG" id="COG0778">
    <property type="taxonomic scope" value="Bacteria"/>
</dbReference>
<dbReference type="Pfam" id="PF00881">
    <property type="entry name" value="Nitroreductase"/>
    <property type="match status" value="1"/>
</dbReference>
<proteinExistence type="inferred from homology"/>
<protein>
    <recommendedName>
        <fullName evidence="6">Nitroreductase domain-containing protein</fullName>
    </recommendedName>
</protein>
<evidence type="ECO:0000313" key="8">
    <source>
        <dbReference type="Proteomes" id="UP000051639"/>
    </source>
</evidence>